<dbReference type="InterPro" id="IPR058404">
    <property type="entry name" value="DUF8091"/>
</dbReference>
<dbReference type="eggNOG" id="ENOG502ZJ9G">
    <property type="taxonomic scope" value="Bacteria"/>
</dbReference>
<dbReference type="AlphaFoldDB" id="H7ENQ0"/>
<dbReference type="OrthoDB" id="358981at2"/>
<comment type="caution">
    <text evidence="2">The sequence shown here is derived from an EMBL/GenBank/DDBJ whole genome shotgun (WGS) entry which is preliminary data.</text>
</comment>
<dbReference type="PATRIC" id="fig|907348.3.peg.2579"/>
<dbReference type="Proteomes" id="UP000003571">
    <property type="component" value="Unassembled WGS sequence"/>
</dbReference>
<gene>
    <name evidence="2" type="ORF">TresaDRAFT_0006</name>
</gene>
<evidence type="ECO:0000313" key="3">
    <source>
        <dbReference type="Proteomes" id="UP000003571"/>
    </source>
</evidence>
<protein>
    <recommendedName>
        <fullName evidence="1">DUF8091 domain-containing protein</fullName>
    </recommendedName>
</protein>
<sequence>MADGADTHWMINTYNESPLHAALKELYAAENGGKTEQIIEGSCSIADVLLPDGSVIEIQTGSISALSEKIFCLISKNRRVTIVRPVAIEKTIVTVDGDGNVLSKKRSPKRETVYSVFRGMTKLAGTIPNDLLTIEVAFVRISETRLRTDEPAQLANRSRRHLRKWVPLGKKLVSIEGKKTLRTEEDYLSLIPASVKEPFTAKEIAEAILDFGTDPFSGEPLTAGARKDAARGASPLLWLLRKCGIAVESDKKGRSKSYAVRKKS</sequence>
<accession>H7ENQ0</accession>
<dbReference type="Pfam" id="PF26351">
    <property type="entry name" value="DUF8091"/>
    <property type="match status" value="1"/>
</dbReference>
<dbReference type="STRING" id="907348.TresaDRAFT_0006"/>
<dbReference type="RefSeq" id="WP_002706173.1">
    <property type="nucleotide sequence ID" value="NZ_AGRW01000054.1"/>
</dbReference>
<feature type="domain" description="DUF8091" evidence="1">
    <location>
        <begin position="18"/>
        <end position="181"/>
    </location>
</feature>
<evidence type="ECO:0000259" key="1">
    <source>
        <dbReference type="Pfam" id="PF26351"/>
    </source>
</evidence>
<organism evidence="2 3">
    <name type="scientific">Treponema saccharophilum DSM 2985</name>
    <dbReference type="NCBI Taxonomy" id="907348"/>
    <lineage>
        <taxon>Bacteria</taxon>
        <taxon>Pseudomonadati</taxon>
        <taxon>Spirochaetota</taxon>
        <taxon>Spirochaetia</taxon>
        <taxon>Spirochaetales</taxon>
        <taxon>Treponemataceae</taxon>
        <taxon>Treponema</taxon>
    </lineage>
</organism>
<proteinExistence type="predicted"/>
<name>H7ENQ0_9SPIR</name>
<keyword evidence="3" id="KW-1185">Reference proteome</keyword>
<dbReference type="EMBL" id="AGRW01000054">
    <property type="protein sequence ID" value="EIC00533.1"/>
    <property type="molecule type" value="Genomic_DNA"/>
</dbReference>
<reference evidence="2 3" key="1">
    <citation type="submission" date="2011-09" db="EMBL/GenBank/DDBJ databases">
        <title>The draft genome of Treponema saccharophilum DSM 2985.</title>
        <authorList>
            <consortium name="US DOE Joint Genome Institute (JGI-PGF)"/>
            <person name="Lucas S."/>
            <person name="Copeland A."/>
            <person name="Lapidus A."/>
            <person name="Glavina del Rio T."/>
            <person name="Dalin E."/>
            <person name="Tice H."/>
            <person name="Bruce D."/>
            <person name="Goodwin L."/>
            <person name="Pitluck S."/>
            <person name="Peters L."/>
            <person name="Kyrpides N."/>
            <person name="Mavromatis K."/>
            <person name="Ivanova N."/>
            <person name="Markowitz V."/>
            <person name="Cheng J.-F."/>
            <person name="Hugenholtz P."/>
            <person name="Woyke T."/>
            <person name="Wu D."/>
            <person name="Gronow S."/>
            <person name="Wellnitz S."/>
            <person name="Brambilla E."/>
            <person name="Klenk H.-P."/>
            <person name="Eisen J.A."/>
        </authorList>
    </citation>
    <scope>NUCLEOTIDE SEQUENCE [LARGE SCALE GENOMIC DNA]</scope>
    <source>
        <strain evidence="2 3">DSM 2985</strain>
    </source>
</reference>
<evidence type="ECO:0000313" key="2">
    <source>
        <dbReference type="EMBL" id="EIC00533.1"/>
    </source>
</evidence>